<evidence type="ECO:0000256" key="3">
    <source>
        <dbReference type="ARBA" id="ARBA00022630"/>
    </source>
</evidence>
<evidence type="ECO:0000256" key="5">
    <source>
        <dbReference type="ARBA" id="ARBA00023002"/>
    </source>
</evidence>
<evidence type="ECO:0000313" key="11">
    <source>
        <dbReference type="Proteomes" id="UP000654075"/>
    </source>
</evidence>
<dbReference type="Proteomes" id="UP000654075">
    <property type="component" value="Unassembled WGS sequence"/>
</dbReference>
<dbReference type="Gene3D" id="4.10.450.10">
    <property type="entry name" value="Glucose Oxidase, domain 2"/>
    <property type="match status" value="1"/>
</dbReference>
<dbReference type="GO" id="GO:0016614">
    <property type="term" value="F:oxidoreductase activity, acting on CH-OH group of donors"/>
    <property type="evidence" value="ECO:0007669"/>
    <property type="project" value="InterPro"/>
</dbReference>
<evidence type="ECO:0008006" key="12">
    <source>
        <dbReference type="Google" id="ProtNLM"/>
    </source>
</evidence>
<feature type="chain" id="PRO_5032414634" description="Glucose-methanol-choline oxidoreductase N-terminal domain-containing protein" evidence="7">
    <location>
        <begin position="27"/>
        <end position="678"/>
    </location>
</feature>
<evidence type="ECO:0000256" key="7">
    <source>
        <dbReference type="SAM" id="SignalP"/>
    </source>
</evidence>
<evidence type="ECO:0000256" key="4">
    <source>
        <dbReference type="ARBA" id="ARBA00022827"/>
    </source>
</evidence>
<feature type="signal peptide" evidence="7">
    <location>
        <begin position="1"/>
        <end position="26"/>
    </location>
</feature>
<feature type="binding site" evidence="6">
    <location>
        <position position="543"/>
    </location>
    <ligand>
        <name>FAD</name>
        <dbReference type="ChEBI" id="CHEBI:57692"/>
    </ligand>
</feature>
<proteinExistence type="inferred from homology"/>
<dbReference type="PANTHER" id="PTHR11552">
    <property type="entry name" value="GLUCOSE-METHANOL-CHOLINE GMC OXIDOREDUCTASE"/>
    <property type="match status" value="1"/>
</dbReference>
<keyword evidence="7" id="KW-0732">Signal</keyword>
<comment type="cofactor">
    <cofactor evidence="1 6">
        <name>FAD</name>
        <dbReference type="ChEBI" id="CHEBI:57692"/>
    </cofactor>
</comment>
<feature type="domain" description="Glucose-methanol-choline oxidoreductase N-terminal" evidence="8">
    <location>
        <begin position="35"/>
        <end position="335"/>
    </location>
</feature>
<dbReference type="PIRSF" id="PIRSF000137">
    <property type="entry name" value="Alcohol_oxidase"/>
    <property type="match status" value="1"/>
</dbReference>
<keyword evidence="11" id="KW-1185">Reference proteome</keyword>
<evidence type="ECO:0000256" key="6">
    <source>
        <dbReference type="PIRSR" id="PIRSR000137-2"/>
    </source>
</evidence>
<comment type="similarity">
    <text evidence="2">Belongs to the GMC oxidoreductase family.</text>
</comment>
<dbReference type="PANTHER" id="PTHR11552:SF147">
    <property type="entry name" value="CHOLINE DEHYDROGENASE, MITOCHONDRIAL"/>
    <property type="match status" value="1"/>
</dbReference>
<dbReference type="AlphaFoldDB" id="A0A813FLE7"/>
<comment type="caution">
    <text evidence="10">The sequence shown here is derived from an EMBL/GenBank/DDBJ whole genome shotgun (WGS) entry which is preliminary data.</text>
</comment>
<dbReference type="InterPro" id="IPR000172">
    <property type="entry name" value="GMC_OxRdtase_N"/>
</dbReference>
<evidence type="ECO:0000313" key="10">
    <source>
        <dbReference type="EMBL" id="CAE8611393.1"/>
    </source>
</evidence>
<protein>
    <recommendedName>
        <fullName evidence="12">Glucose-methanol-choline oxidoreductase N-terminal domain-containing protein</fullName>
    </recommendedName>
</protein>
<dbReference type="Pfam" id="PF05199">
    <property type="entry name" value="GMC_oxred_C"/>
    <property type="match status" value="1"/>
</dbReference>
<name>A0A813FLE7_POLGL</name>
<keyword evidence="4 6" id="KW-0274">FAD</keyword>
<dbReference type="EMBL" id="CAJNNV010025020">
    <property type="protein sequence ID" value="CAE8611393.1"/>
    <property type="molecule type" value="Genomic_DNA"/>
</dbReference>
<organism evidence="10 11">
    <name type="scientific">Polarella glacialis</name>
    <name type="common">Dinoflagellate</name>
    <dbReference type="NCBI Taxonomy" id="89957"/>
    <lineage>
        <taxon>Eukaryota</taxon>
        <taxon>Sar</taxon>
        <taxon>Alveolata</taxon>
        <taxon>Dinophyceae</taxon>
        <taxon>Suessiales</taxon>
        <taxon>Suessiaceae</taxon>
        <taxon>Polarella</taxon>
    </lineage>
</organism>
<dbReference type="Gene3D" id="3.50.50.60">
    <property type="entry name" value="FAD/NAD(P)-binding domain"/>
    <property type="match status" value="1"/>
</dbReference>
<keyword evidence="5" id="KW-0560">Oxidoreductase</keyword>
<evidence type="ECO:0000259" key="9">
    <source>
        <dbReference type="Pfam" id="PF05199"/>
    </source>
</evidence>
<dbReference type="InterPro" id="IPR012132">
    <property type="entry name" value="GMC_OxRdtase"/>
</dbReference>
<evidence type="ECO:0000259" key="8">
    <source>
        <dbReference type="Pfam" id="PF00732"/>
    </source>
</evidence>
<sequence length="678" mass="71994">MFSTRCIIRGVAGSLACLLLASPSAAHTSTASEEYDFVIVGGGLAGSVLANRLSASGKHSVLLLNIAGAPPKAYSGPVVITDELIMNKNMTANAGLAARIRQPGYSPVPAFSTHSTGASARRFLGGSTLVGLSLYLRDHPEALDAWGEGWSWEELRPYFHRAEGLQGTKRALKESDYGQAGPYTVQELPAFTHSLTQDFIRASTEQGLPWAPDLNTERGSGVGLNPTTQHADGSKVNAFDVYLAPALERHNLVVKQGARADRLLIKDDICHGVAYRRLADSTDHVVHAKKEVIVSSGYVYSPRLLFLSGIGAKEDLEAVGLKVVKDLPAVGRNLTAARFSPLAWRTEEPTLSQMMGAPISATGAKANPAAYGSTVLEATARSRSSVAAKKDPTSSKPDIVLSFMPLFYAPKSAPLQYSLQGEPWPLKTNAFTIQVTLGETKAQGSVTFTGSPDVSPVVTHDAMTHPEDLARAREAVELAKRIGGSSALGRATTAIENGAGAQDMWTAVYDGRGTCRMGKHHHDSVVDHHLRVHGITNLRVVDGSVIPVGSPYLAVPEVLAVAERASELILNRHIQTSQDSGVDLDVDAPAPSTVTIEHLTKKLGESFPLLQAIKYLNGEQVVDLSEVEPVNVSLSSYTSACALFAAISCVAGSGALAAIFHRKSTNSRDDSYAALIQA</sequence>
<dbReference type="InterPro" id="IPR007867">
    <property type="entry name" value="GMC_OxRtase_C"/>
</dbReference>
<dbReference type="GO" id="GO:0050660">
    <property type="term" value="F:flavin adenine dinucleotide binding"/>
    <property type="evidence" value="ECO:0007669"/>
    <property type="project" value="InterPro"/>
</dbReference>
<dbReference type="SUPFAM" id="SSF54373">
    <property type="entry name" value="FAD-linked reductases, C-terminal domain"/>
    <property type="match status" value="1"/>
</dbReference>
<dbReference type="InterPro" id="IPR027424">
    <property type="entry name" value="Glucose_Oxidase_domain_2"/>
</dbReference>
<evidence type="ECO:0000256" key="2">
    <source>
        <dbReference type="ARBA" id="ARBA00010790"/>
    </source>
</evidence>
<dbReference type="SUPFAM" id="SSF51905">
    <property type="entry name" value="FAD/NAD(P)-binding domain"/>
    <property type="match status" value="1"/>
</dbReference>
<dbReference type="Pfam" id="PF00732">
    <property type="entry name" value="GMC_oxred_N"/>
    <property type="match status" value="1"/>
</dbReference>
<accession>A0A813FLE7</accession>
<keyword evidence="3" id="KW-0285">Flavoprotein</keyword>
<feature type="domain" description="Glucose-methanol-choline oxidoreductase C-terminal" evidence="9">
    <location>
        <begin position="442"/>
        <end position="549"/>
    </location>
</feature>
<dbReference type="OrthoDB" id="269227at2759"/>
<evidence type="ECO:0000256" key="1">
    <source>
        <dbReference type="ARBA" id="ARBA00001974"/>
    </source>
</evidence>
<gene>
    <name evidence="10" type="ORF">PGLA1383_LOCUS29193</name>
</gene>
<reference evidence="10" key="1">
    <citation type="submission" date="2021-02" db="EMBL/GenBank/DDBJ databases">
        <authorList>
            <person name="Dougan E. K."/>
            <person name="Rhodes N."/>
            <person name="Thang M."/>
            <person name="Chan C."/>
        </authorList>
    </citation>
    <scope>NUCLEOTIDE SEQUENCE</scope>
</reference>
<dbReference type="InterPro" id="IPR036188">
    <property type="entry name" value="FAD/NAD-bd_sf"/>
</dbReference>
<dbReference type="Gene3D" id="3.30.560.10">
    <property type="entry name" value="Glucose Oxidase, domain 3"/>
    <property type="match status" value="1"/>
</dbReference>